<comment type="similarity">
    <text evidence="1">Belongs to the PhzF family.</text>
</comment>
<dbReference type="InterPro" id="IPR003719">
    <property type="entry name" value="Phenazine_PhzF-like"/>
</dbReference>
<name>A0A6L8LD58_9RHOB</name>
<dbReference type="Pfam" id="PF02567">
    <property type="entry name" value="PhzC-PhzF"/>
    <property type="match status" value="1"/>
</dbReference>
<evidence type="ECO:0000313" key="3">
    <source>
        <dbReference type="EMBL" id="MYM53997.1"/>
    </source>
</evidence>
<evidence type="ECO:0000256" key="2">
    <source>
        <dbReference type="PIRSR" id="PIRSR016184-1"/>
    </source>
</evidence>
<comment type="caution">
    <text evidence="3">The sequence shown here is derived from an EMBL/GenBank/DDBJ whole genome shotgun (WGS) entry which is preliminary data.</text>
</comment>
<protein>
    <submittedName>
        <fullName evidence="3">PhzF family phenazine biosynthesis isomerase</fullName>
    </submittedName>
</protein>
<gene>
    <name evidence="3" type="ORF">GR167_01675</name>
</gene>
<keyword evidence="3" id="KW-0413">Isomerase</keyword>
<dbReference type="RefSeq" id="WP_160971697.1">
    <property type="nucleotide sequence ID" value="NZ_WWEN01000001.1"/>
</dbReference>
<dbReference type="Gene3D" id="3.10.310.10">
    <property type="entry name" value="Diaminopimelate Epimerase, Chain A, domain 1"/>
    <property type="match status" value="2"/>
</dbReference>
<dbReference type="GO" id="GO:0005737">
    <property type="term" value="C:cytoplasm"/>
    <property type="evidence" value="ECO:0007669"/>
    <property type="project" value="TreeGrafter"/>
</dbReference>
<sequence>MTRYLTLDVFTETPFGGNQLAVIPDATGLPEDALQKITREFNYSETTFVYPPADPAHTARVRIFTPTMEVPFAGHPTIGTAVALAMAGHGPDMVLELGVGPLACHAADGAARFTTQAKLDIMGHPDPALIARALGLPKDRISLQTHAPVMATLGLPFVLSELTDRAALADITTDIGAFREGARLHPAALDFPQFAYVRDGDVIHARMFAPLDNIPEDPATGSAAATLAAFLAQREGRDLTLRLHQGDDMGRPSVIGLQTQGEAVTVSGHAVRVMEGQLHLPG</sequence>
<dbReference type="SUPFAM" id="SSF54506">
    <property type="entry name" value="Diaminopimelate epimerase-like"/>
    <property type="match status" value="1"/>
</dbReference>
<dbReference type="PANTHER" id="PTHR13774">
    <property type="entry name" value="PHENAZINE BIOSYNTHESIS PROTEIN"/>
    <property type="match status" value="1"/>
</dbReference>
<organism evidence="3 4">
    <name type="scientific">Thalassovita mangrovi</name>
    <dbReference type="NCBI Taxonomy" id="2692236"/>
    <lineage>
        <taxon>Bacteria</taxon>
        <taxon>Pseudomonadati</taxon>
        <taxon>Pseudomonadota</taxon>
        <taxon>Alphaproteobacteria</taxon>
        <taxon>Rhodobacterales</taxon>
        <taxon>Roseobacteraceae</taxon>
        <taxon>Thalassovita</taxon>
    </lineage>
</organism>
<dbReference type="AlphaFoldDB" id="A0A6L8LD58"/>
<dbReference type="PIRSF" id="PIRSF016184">
    <property type="entry name" value="PhzC_PhzF"/>
    <property type="match status" value="1"/>
</dbReference>
<evidence type="ECO:0000313" key="4">
    <source>
        <dbReference type="Proteomes" id="UP000479043"/>
    </source>
</evidence>
<dbReference type="EMBL" id="WWEN01000001">
    <property type="protein sequence ID" value="MYM53997.1"/>
    <property type="molecule type" value="Genomic_DNA"/>
</dbReference>
<accession>A0A6L8LD58</accession>
<dbReference type="GO" id="GO:0016853">
    <property type="term" value="F:isomerase activity"/>
    <property type="evidence" value="ECO:0007669"/>
    <property type="project" value="UniProtKB-KW"/>
</dbReference>
<keyword evidence="4" id="KW-1185">Reference proteome</keyword>
<dbReference type="PANTHER" id="PTHR13774:SF32">
    <property type="entry name" value="ANTISENSE-ENHANCING SEQUENCE 1"/>
    <property type="match status" value="1"/>
</dbReference>
<proteinExistence type="inferred from homology"/>
<dbReference type="Proteomes" id="UP000479043">
    <property type="component" value="Unassembled WGS sequence"/>
</dbReference>
<feature type="active site" evidence="2">
    <location>
        <position position="45"/>
    </location>
</feature>
<reference evidence="3 4" key="1">
    <citation type="submission" date="2020-01" db="EMBL/GenBank/DDBJ databases">
        <authorList>
            <person name="Chen S."/>
        </authorList>
    </citation>
    <scope>NUCLEOTIDE SEQUENCE [LARGE SCALE GENOMIC DNA]</scope>
    <source>
        <strain evidence="3 4">GS-10</strain>
    </source>
</reference>
<evidence type="ECO:0000256" key="1">
    <source>
        <dbReference type="ARBA" id="ARBA00008270"/>
    </source>
</evidence>
<dbReference type="NCBIfam" id="TIGR00654">
    <property type="entry name" value="PhzF_family"/>
    <property type="match status" value="1"/>
</dbReference>